<evidence type="ECO:0000313" key="16">
    <source>
        <dbReference type="EMBL" id="MBB6068054.1"/>
    </source>
</evidence>
<dbReference type="EMBL" id="JACDUH010000002">
    <property type="protein sequence ID" value="MBA2851343.1"/>
    <property type="molecule type" value="Genomic_DNA"/>
</dbReference>
<evidence type="ECO:0000313" key="26">
    <source>
        <dbReference type="Proteomes" id="UP000568063"/>
    </source>
</evidence>
<evidence type="ECO:0000256" key="1">
    <source>
        <dbReference type="ARBA" id="ARBA00002360"/>
    </source>
</evidence>
<dbReference type="PANTHER" id="PTHR47627:SF1">
    <property type="entry name" value="RUBREDOXIN-1-RELATED"/>
    <property type="match status" value="1"/>
</dbReference>
<organism evidence="7 19">
    <name type="scientific">Methanococcus maripaludis</name>
    <name type="common">Methanococcus deltae</name>
    <dbReference type="NCBI Taxonomy" id="39152"/>
    <lineage>
        <taxon>Archaea</taxon>
        <taxon>Methanobacteriati</taxon>
        <taxon>Methanobacteriota</taxon>
        <taxon>Methanomada group</taxon>
        <taxon>Methanococci</taxon>
        <taxon>Methanococcales</taxon>
        <taxon>Methanococcaceae</taxon>
        <taxon>Methanococcus</taxon>
    </lineage>
</organism>
<keyword evidence="4" id="KW-0249">Electron transport</keyword>
<dbReference type="Proteomes" id="UP000239462">
    <property type="component" value="Chromosome"/>
</dbReference>
<protein>
    <submittedName>
        <fullName evidence="7">Rubredoxin</fullName>
    </submittedName>
</protein>
<evidence type="ECO:0000313" key="11">
    <source>
        <dbReference type="EMBL" id="MBA2853174.1"/>
    </source>
</evidence>
<dbReference type="GeneID" id="36101845"/>
<evidence type="ECO:0000313" key="25">
    <source>
        <dbReference type="Proteomes" id="UP000567099"/>
    </source>
</evidence>
<dbReference type="Proteomes" id="UP000563838">
    <property type="component" value="Unassembled WGS sequence"/>
</dbReference>
<evidence type="ECO:0000313" key="29">
    <source>
        <dbReference type="Proteomes" id="UP000584706"/>
    </source>
</evidence>
<reference evidence="7" key="2">
    <citation type="submission" date="2018-02" db="EMBL/GenBank/DDBJ databases">
        <title>Complete genome sequence of the Methanococcus maripaludis type strain JJ (DSM 2067), a model for selenoprotein synthesis in Archaea.</title>
        <authorList>
            <person name="Poehlein A."/>
            <person name="Heym D."/>
            <person name="Quitzke V."/>
            <person name="Fersch J."/>
            <person name="Daniel R."/>
            <person name="Rother M."/>
        </authorList>
    </citation>
    <scope>NUCLEOTIDE SEQUENCE [LARGE SCALE GENOMIC DNA]</scope>
    <source>
        <strain evidence="7">DSM 2067</strain>
    </source>
</reference>
<dbReference type="InterPro" id="IPR050526">
    <property type="entry name" value="Rubredoxin_ET"/>
</dbReference>
<feature type="domain" description="Rubredoxin-like" evidence="6">
    <location>
        <begin position="1"/>
        <end position="44"/>
    </location>
</feature>
<dbReference type="Proteomes" id="UP000584706">
    <property type="component" value="Unassembled WGS sequence"/>
</dbReference>
<dbReference type="EMBL" id="JACHED010000003">
    <property type="protein sequence ID" value="MBB6497438.1"/>
    <property type="molecule type" value="Genomic_DNA"/>
</dbReference>
<gene>
    <name evidence="10" type="ORF">HNP86_001496</name>
    <name evidence="8" type="ORF">HNP87_001239</name>
    <name evidence="9" type="ORF">HNP88_000294</name>
    <name evidence="11" type="ORF">HNP89_001131</name>
    <name evidence="13" type="ORF">HNP91_001223</name>
    <name evidence="17" type="ORF">HNP92_001092</name>
    <name evidence="12" type="ORF">HNP93_001594</name>
    <name evidence="14" type="ORF">HNP94_001610</name>
    <name evidence="15" type="ORF">HNP95_001307</name>
    <name evidence="18" type="ORF">HNP96_001481</name>
    <name evidence="16" type="ORF">HNP97_001567</name>
    <name evidence="7" type="ORF">MMJJ_07550</name>
</gene>
<evidence type="ECO:0000313" key="10">
    <source>
        <dbReference type="EMBL" id="MBA2851343.1"/>
    </source>
</evidence>
<dbReference type="Proteomes" id="UP000567099">
    <property type="component" value="Unassembled WGS sequence"/>
</dbReference>
<dbReference type="EMBL" id="JACHEC010000002">
    <property type="protein sequence ID" value="MBB6401787.1"/>
    <property type="molecule type" value="Genomic_DNA"/>
</dbReference>
<evidence type="ECO:0000259" key="6">
    <source>
        <dbReference type="PROSITE" id="PS50903"/>
    </source>
</evidence>
<evidence type="ECO:0000313" key="28">
    <source>
        <dbReference type="Proteomes" id="UP000571854"/>
    </source>
</evidence>
<dbReference type="EMBL" id="JACDUN010000001">
    <property type="protein sequence ID" value="MBA2858893.1"/>
    <property type="molecule type" value="Genomic_DNA"/>
</dbReference>
<keyword evidence="2" id="KW-0813">Transport</keyword>
<dbReference type="AlphaFoldDB" id="A0A2L1CB95"/>
<evidence type="ECO:0000313" key="12">
    <source>
        <dbReference type="EMBL" id="MBA2858893.1"/>
    </source>
</evidence>
<dbReference type="GO" id="GO:0009055">
    <property type="term" value="F:electron transfer activity"/>
    <property type="evidence" value="ECO:0007669"/>
    <property type="project" value="TreeGrafter"/>
</dbReference>
<evidence type="ECO:0000313" key="18">
    <source>
        <dbReference type="EMBL" id="MBB6497438.1"/>
    </source>
</evidence>
<dbReference type="GeneID" id="2762624"/>
<dbReference type="CDD" id="cd00730">
    <property type="entry name" value="rubredoxin"/>
    <property type="match status" value="1"/>
</dbReference>
<evidence type="ECO:0000313" key="23">
    <source>
        <dbReference type="Proteomes" id="UP000563838"/>
    </source>
</evidence>
<dbReference type="SUPFAM" id="SSF57802">
    <property type="entry name" value="Rubredoxin-like"/>
    <property type="match status" value="1"/>
</dbReference>
<name>A0A2L1CB95_METMI</name>
<dbReference type="Gene3D" id="2.20.28.10">
    <property type="match status" value="1"/>
</dbReference>
<dbReference type="GO" id="GO:0005506">
    <property type="term" value="F:iron ion binding"/>
    <property type="evidence" value="ECO:0007669"/>
    <property type="project" value="InterPro"/>
</dbReference>
<dbReference type="PROSITE" id="PS00202">
    <property type="entry name" value="RUBREDOXIN"/>
    <property type="match status" value="1"/>
</dbReference>
<dbReference type="InterPro" id="IPR024934">
    <property type="entry name" value="Rubredoxin-like_dom"/>
</dbReference>
<evidence type="ECO:0000313" key="17">
    <source>
        <dbReference type="EMBL" id="MBB6401787.1"/>
    </source>
</evidence>
<dbReference type="EMBL" id="JACDUK010000002">
    <property type="protein sequence ID" value="MBA2853174.1"/>
    <property type="molecule type" value="Genomic_DNA"/>
</dbReference>
<evidence type="ECO:0000313" key="7">
    <source>
        <dbReference type="EMBL" id="AVB76166.1"/>
    </source>
</evidence>
<accession>A0A2L1CB95</accession>
<evidence type="ECO:0000313" key="30">
    <source>
        <dbReference type="Proteomes" id="UP000590564"/>
    </source>
</evidence>
<evidence type="ECO:0000256" key="4">
    <source>
        <dbReference type="ARBA" id="ARBA00022982"/>
    </source>
</evidence>
<proteinExistence type="predicted"/>
<reference evidence="21 29" key="3">
    <citation type="submission" date="2020-08" db="EMBL/GenBank/DDBJ databases">
        <title>Genomic Encyclopedia of Type Strains, Phase IV (KMG-V): Genome sequencing to study the core and pangenomes of soil and plant-associated prokaryotes.</title>
        <authorList>
            <person name="Whitman W."/>
        </authorList>
    </citation>
    <scope>NUCLEOTIDE SEQUENCE [LARGE SCALE GENOMIC DNA]</scope>
    <source>
        <strain evidence="10 24">A1</strain>
        <strain evidence="8 23">A4</strain>
        <strain evidence="9 28">A5</strain>
        <strain evidence="17 21">C11</strain>
        <strain evidence="12 22">C12</strain>
        <strain evidence="14 25">C13</strain>
        <strain evidence="15 27">C14</strain>
        <strain evidence="13 26">C9</strain>
        <strain evidence="18 30">D1</strain>
        <strain evidence="16 29">DSM 7078</strain>
        <strain evidence="11 20">S1</strain>
    </source>
</reference>
<keyword evidence="5" id="KW-0408">Iron</keyword>
<evidence type="ECO:0000313" key="9">
    <source>
        <dbReference type="EMBL" id="MBA2846110.1"/>
    </source>
</evidence>
<evidence type="ECO:0000313" key="13">
    <source>
        <dbReference type="EMBL" id="MBA2860408.1"/>
    </source>
</evidence>
<dbReference type="RefSeq" id="WP_011170247.1">
    <property type="nucleotide sequence ID" value="NZ_CP026606.1"/>
</dbReference>
<evidence type="ECO:0000313" key="19">
    <source>
        <dbReference type="Proteomes" id="UP000239462"/>
    </source>
</evidence>
<dbReference type="PROSITE" id="PS50903">
    <property type="entry name" value="RUBREDOXIN_LIKE"/>
    <property type="match status" value="1"/>
</dbReference>
<evidence type="ECO:0000256" key="2">
    <source>
        <dbReference type="ARBA" id="ARBA00022448"/>
    </source>
</evidence>
<evidence type="ECO:0000313" key="8">
    <source>
        <dbReference type="EMBL" id="MBA2840707.1"/>
    </source>
</evidence>
<dbReference type="EMBL" id="JACDUP010000002">
    <property type="protein sequence ID" value="MBA2869128.1"/>
    <property type="molecule type" value="Genomic_DNA"/>
</dbReference>
<evidence type="ECO:0000313" key="24">
    <source>
        <dbReference type="Proteomes" id="UP000564425"/>
    </source>
</evidence>
<dbReference type="Proteomes" id="UP000564425">
    <property type="component" value="Unassembled WGS sequence"/>
</dbReference>
<dbReference type="EMBL" id="JACDUJ010000001">
    <property type="protein sequence ID" value="MBA2846110.1"/>
    <property type="molecule type" value="Genomic_DNA"/>
</dbReference>
<evidence type="ECO:0000313" key="22">
    <source>
        <dbReference type="Proteomes" id="UP000558015"/>
    </source>
</evidence>
<dbReference type="KEGG" id="mmad:MMJJ_07550"/>
<evidence type="ECO:0000313" key="15">
    <source>
        <dbReference type="EMBL" id="MBA2869128.1"/>
    </source>
</evidence>
<comment type="function">
    <text evidence="1">Rubredoxin is a small nonheme, iron protein lacking acid-labile sulfide. Its single Fe, chelated to 4 Cys, functions as an electron acceptor and may also stabilize the conformation of the molecule.</text>
</comment>
<evidence type="ECO:0000313" key="14">
    <source>
        <dbReference type="EMBL" id="MBA2864588.1"/>
    </source>
</evidence>
<dbReference type="EMBL" id="JACDUO010000002">
    <property type="protein sequence ID" value="MBA2864588.1"/>
    <property type="molecule type" value="Genomic_DNA"/>
</dbReference>
<evidence type="ECO:0000313" key="21">
    <source>
        <dbReference type="Proteomes" id="UP000536195"/>
    </source>
</evidence>
<dbReference type="Proteomes" id="UP000571751">
    <property type="component" value="Unassembled WGS sequence"/>
</dbReference>
<sequence>MSVWKCTICGYVYDEEKEGKKFSELPDDWACPICGAKKSAFVEQK</sequence>
<dbReference type="Pfam" id="PF00301">
    <property type="entry name" value="Rubredoxin"/>
    <property type="match status" value="1"/>
</dbReference>
<dbReference type="Proteomes" id="UP000522365">
    <property type="component" value="Unassembled WGS sequence"/>
</dbReference>
<evidence type="ECO:0000256" key="5">
    <source>
        <dbReference type="ARBA" id="ARBA00023004"/>
    </source>
</evidence>
<dbReference type="Proteomes" id="UP000590564">
    <property type="component" value="Unassembled WGS sequence"/>
</dbReference>
<dbReference type="EMBL" id="JACDUM010000002">
    <property type="protein sequence ID" value="MBA2860408.1"/>
    <property type="molecule type" value="Genomic_DNA"/>
</dbReference>
<dbReference type="GO" id="GO:0043448">
    <property type="term" value="P:alkane catabolic process"/>
    <property type="evidence" value="ECO:0007669"/>
    <property type="project" value="TreeGrafter"/>
</dbReference>
<reference evidence="19" key="1">
    <citation type="journal article" date="2018" name="Genome Announc.">
        <title>Complete Genome Sequence of the Methanococcus maripaludis Type Strain JJ (DSM 2067), a Model for Selenoprotein Synthesis in Archaea.</title>
        <authorList>
            <person name="Poehlein A."/>
            <person name="Heym D."/>
            <person name="Quitzke V."/>
            <person name="Fersch J."/>
            <person name="Daniel R."/>
            <person name="Rother M."/>
        </authorList>
    </citation>
    <scope>NUCLEOTIDE SEQUENCE [LARGE SCALE GENOMIC DNA]</scope>
    <source>
        <strain evidence="19">DSM 2067</strain>
    </source>
</reference>
<dbReference type="Proteomes" id="UP000568063">
    <property type="component" value="Unassembled WGS sequence"/>
</dbReference>
<evidence type="ECO:0000313" key="20">
    <source>
        <dbReference type="Proteomes" id="UP000522365"/>
    </source>
</evidence>
<dbReference type="EMBL" id="CP026606">
    <property type="protein sequence ID" value="AVB76166.1"/>
    <property type="molecule type" value="Genomic_DNA"/>
</dbReference>
<dbReference type="Proteomes" id="UP000571854">
    <property type="component" value="Unassembled WGS sequence"/>
</dbReference>
<evidence type="ECO:0000313" key="27">
    <source>
        <dbReference type="Proteomes" id="UP000571751"/>
    </source>
</evidence>
<dbReference type="InterPro" id="IPR024935">
    <property type="entry name" value="Rubredoxin_dom"/>
</dbReference>
<dbReference type="PANTHER" id="PTHR47627">
    <property type="entry name" value="RUBREDOXIN"/>
    <property type="match status" value="1"/>
</dbReference>
<dbReference type="EMBL" id="JACDUI010000002">
    <property type="protein sequence ID" value="MBA2840707.1"/>
    <property type="molecule type" value="Genomic_DNA"/>
</dbReference>
<dbReference type="Proteomes" id="UP000558015">
    <property type="component" value="Unassembled WGS sequence"/>
</dbReference>
<dbReference type="Proteomes" id="UP000536195">
    <property type="component" value="Unassembled WGS sequence"/>
</dbReference>
<dbReference type="EMBL" id="JACHIQ010000003">
    <property type="protein sequence ID" value="MBB6068054.1"/>
    <property type="molecule type" value="Genomic_DNA"/>
</dbReference>
<keyword evidence="3" id="KW-0479">Metal-binding</keyword>
<dbReference type="InterPro" id="IPR018527">
    <property type="entry name" value="Rubredoxin_Fe_BS"/>
</dbReference>
<evidence type="ECO:0000256" key="3">
    <source>
        <dbReference type="ARBA" id="ARBA00022723"/>
    </source>
</evidence>